<name>A0A8J4FGN7_9CHLO</name>
<evidence type="ECO:0000313" key="3">
    <source>
        <dbReference type="Proteomes" id="UP000747110"/>
    </source>
</evidence>
<feature type="region of interest" description="Disordered" evidence="1">
    <location>
        <begin position="33"/>
        <end position="93"/>
    </location>
</feature>
<dbReference type="EMBL" id="BNCP01000006">
    <property type="protein sequence ID" value="GIL74240.1"/>
    <property type="molecule type" value="Genomic_DNA"/>
</dbReference>
<comment type="caution">
    <text evidence="2">The sequence shown here is derived from an EMBL/GenBank/DDBJ whole genome shotgun (WGS) entry which is preliminary data.</text>
</comment>
<feature type="non-terminal residue" evidence="2">
    <location>
        <position position="1"/>
    </location>
</feature>
<reference evidence="2" key="1">
    <citation type="journal article" date="2021" name="Proc. Natl. Acad. Sci. U.S.A.">
        <title>Three genomes in the algal genus Volvox reveal the fate of a haploid sex-determining region after a transition to homothallism.</title>
        <authorList>
            <person name="Yamamoto K."/>
            <person name="Hamaji T."/>
            <person name="Kawai-Toyooka H."/>
            <person name="Matsuzaki R."/>
            <person name="Takahashi F."/>
            <person name="Nishimura Y."/>
            <person name="Kawachi M."/>
            <person name="Noguchi H."/>
            <person name="Minakuchi Y."/>
            <person name="Umen J.G."/>
            <person name="Toyoda A."/>
            <person name="Nozaki H."/>
        </authorList>
    </citation>
    <scope>NUCLEOTIDE SEQUENCE</scope>
    <source>
        <strain evidence="2">NIES-3786</strain>
    </source>
</reference>
<dbReference type="Proteomes" id="UP000747110">
    <property type="component" value="Unassembled WGS sequence"/>
</dbReference>
<dbReference type="AlphaFoldDB" id="A0A8J4FGN7"/>
<feature type="compositionally biased region" description="Gly residues" evidence="1">
    <location>
        <begin position="73"/>
        <end position="88"/>
    </location>
</feature>
<feature type="non-terminal residue" evidence="2">
    <location>
        <position position="169"/>
    </location>
</feature>
<protein>
    <submittedName>
        <fullName evidence="2">Uncharacterized protein</fullName>
    </submittedName>
</protein>
<organism evidence="2 3">
    <name type="scientific">Volvox reticuliferus</name>
    <dbReference type="NCBI Taxonomy" id="1737510"/>
    <lineage>
        <taxon>Eukaryota</taxon>
        <taxon>Viridiplantae</taxon>
        <taxon>Chlorophyta</taxon>
        <taxon>core chlorophytes</taxon>
        <taxon>Chlorophyceae</taxon>
        <taxon>CS clade</taxon>
        <taxon>Chlamydomonadales</taxon>
        <taxon>Volvocaceae</taxon>
        <taxon>Volvox</taxon>
    </lineage>
</organism>
<sequence>SVDTSDSVLLAVSCDAAPGWGASSTAAAAYDGVERGGNHFGYGEGADSRPPSAPTSEDERPAWPLHPLPRSRIGGGGVRRYGGLGGGDDGSDFERVLEDEDAFLRLLQETTAPPAMYSTVMGSRGGRHRHRRAPPLPAVAPAGGIMPSPSARDLMGLSGAASIAMVTSP</sequence>
<proteinExistence type="predicted"/>
<accession>A0A8J4FGN7</accession>
<feature type="region of interest" description="Disordered" evidence="1">
    <location>
        <begin position="116"/>
        <end position="151"/>
    </location>
</feature>
<evidence type="ECO:0000256" key="1">
    <source>
        <dbReference type="SAM" id="MobiDB-lite"/>
    </source>
</evidence>
<evidence type="ECO:0000313" key="2">
    <source>
        <dbReference type="EMBL" id="GIL74240.1"/>
    </source>
</evidence>
<gene>
    <name evidence="2" type="ORF">Vretifemale_4238</name>
</gene>
<keyword evidence="3" id="KW-1185">Reference proteome</keyword>